<sequence>MAETEIRILVWRGWDFEDTKLTNHTAVLFRVPGAETGYYPSNSNRMAGSVWVAIIKQAVSEAGTPAAQAPANNNMNRWNCHNGIGDGQQKFVDNGLIAQKKRLDTVEKMVDILVQGADDNYAGRRSVSKVHSALVWLFFNDRA</sequence>
<comment type="caution">
    <text evidence="1">The sequence shown here is derived from an EMBL/GenBank/DDBJ whole genome shotgun (WGS) entry which is preliminary data.</text>
</comment>
<name>A0A1J9QP31_9EURO</name>
<protein>
    <submittedName>
        <fullName evidence="1">Uncharacterized protein</fullName>
    </submittedName>
</protein>
<dbReference type="Proteomes" id="UP000182235">
    <property type="component" value="Unassembled WGS sequence"/>
</dbReference>
<dbReference type="OrthoDB" id="37659at2759"/>
<accession>A0A1J9QP31</accession>
<dbReference type="STRING" id="1447872.A0A1J9QP31"/>
<evidence type="ECO:0000313" key="1">
    <source>
        <dbReference type="EMBL" id="OJD17943.1"/>
    </source>
</evidence>
<gene>
    <name evidence="1" type="ORF">AJ78_01974</name>
</gene>
<proteinExistence type="predicted"/>
<evidence type="ECO:0000313" key="2">
    <source>
        <dbReference type="Proteomes" id="UP000182235"/>
    </source>
</evidence>
<dbReference type="VEuPathDB" id="FungiDB:AJ78_01974"/>
<organism evidence="1 2">
    <name type="scientific">Emergomyces pasteurianus Ep9510</name>
    <dbReference type="NCBI Taxonomy" id="1447872"/>
    <lineage>
        <taxon>Eukaryota</taxon>
        <taxon>Fungi</taxon>
        <taxon>Dikarya</taxon>
        <taxon>Ascomycota</taxon>
        <taxon>Pezizomycotina</taxon>
        <taxon>Eurotiomycetes</taxon>
        <taxon>Eurotiomycetidae</taxon>
        <taxon>Onygenales</taxon>
        <taxon>Ajellomycetaceae</taxon>
        <taxon>Emergomyces</taxon>
    </lineage>
</organism>
<dbReference type="EMBL" id="LGRN01000050">
    <property type="protein sequence ID" value="OJD17943.1"/>
    <property type="molecule type" value="Genomic_DNA"/>
</dbReference>
<dbReference type="AlphaFoldDB" id="A0A1J9QP31"/>
<reference evidence="1 2" key="1">
    <citation type="submission" date="2015-07" db="EMBL/GenBank/DDBJ databases">
        <title>Emmonsia species relationships and genome sequence.</title>
        <authorList>
            <consortium name="The Broad Institute Genomics Platform"/>
            <person name="Cuomo C.A."/>
            <person name="Munoz J.F."/>
            <person name="Imamovic A."/>
            <person name="Priest M.E."/>
            <person name="Young S."/>
            <person name="Clay O.K."/>
            <person name="McEwen J.G."/>
        </authorList>
    </citation>
    <scope>NUCLEOTIDE SEQUENCE [LARGE SCALE GENOMIC DNA]</scope>
    <source>
        <strain evidence="1 2">UAMH 9510</strain>
    </source>
</reference>
<keyword evidence="2" id="KW-1185">Reference proteome</keyword>